<name>A0ABT7PMT8_9BACT</name>
<dbReference type="SUPFAM" id="SSF69318">
    <property type="entry name" value="Integrin alpha N-terminal domain"/>
    <property type="match status" value="1"/>
</dbReference>
<accession>A0ABT7PMT8</accession>
<dbReference type="RefSeq" id="WP_289165363.1">
    <property type="nucleotide sequence ID" value="NZ_JASZZN010000016.1"/>
</dbReference>
<dbReference type="Gene3D" id="2.130.10.130">
    <property type="entry name" value="Integrin alpha, N-terminal"/>
    <property type="match status" value="2"/>
</dbReference>
<evidence type="ECO:0000256" key="1">
    <source>
        <dbReference type="ARBA" id="ARBA00022729"/>
    </source>
</evidence>
<sequence length="1015" mass="112228">MIVPSLCLAISVGCGASRQESDSPATQLESDPALGTPAGKSHTSSASRESLIGQVTRLARSGQFALAEQALRPRLVEFADDTEVLQLAGDLAVAMKQPSIAIDRYQAAIDAQTTPSVLILDKIGRQWMQLAKPFRSIEVLQQMVLLDPSSAATRRDLAGLQASLGLERRAREHLQSLVQHNQAGVDELLILSDLSRPQTDEEMCNYVLSQNPGDQRPRYALVRPVCYDNRWADAIDSLRQVWSTHPEFAEASAYYGRAIVETDSPENDQSQLLKEWLATVGSEVRRQPQYWLAAGRWAERQAQNEQAVRAYWNAVQLDENSGEALSRLANLLAQIGHAEESAIVSKRAQAITAMRDQIDSLLYWRRHSQRAAVEIARSMQTLGRIWEAANWARAAVRMSQDPVANANEVFLELKGQLTAKTPWQDPTLLVASRVDVDRLPTPRWESSKSKIAIAATTEQAAIRFSDEAKSRNLNHRCKIAPPADGEAGLWIYQSGAGGASAIDYDHDGWPDLYMTVCDGQPRKGNSSTNRFYRNRNGVFSDVTDLADCRDQSYSQGVASGDINSDGFPDLYVGVFGQNRLLINQGDGTFIDATETSQFQSNQEWTTSVAIADLDVDGLAELFDVQYVSGDDVVTRRCFPDELTVHRSCGPLVFPAQHDRVHSVTDHGRIVDQTQQWLAKVQAGRGLGLVVGQLDQAPGIDVYVANDMTANHFWSGRIERDSARPEATAYGFGGQKFQEQGAARGVAFNARSLSQASMGIAADDADNDGDLDFYVTHFSDDYNTVYQQVHDGVWSDRTDAWALVDPTIRTLGYGTQWLDADSDGTPELVVANGHVDDFTHSGQNYRMPMQLFRRAADDRYQPVDAASIGESFASPQLARALLTADFNRDRKLDFVVTRLFEPAGLFINHTDQRFSTIEIRLVGTQCHRDAVGAIVTLRYAERAITKYRLAGNGYQCGNEQDLRFACDEVGELDQDSVISATIVWPDGSNESHRGLTLGQRYLWVQGQGLAADENQR</sequence>
<comment type="caution">
    <text evidence="4">The sequence shown here is derived from an EMBL/GenBank/DDBJ whole genome shotgun (WGS) entry which is preliminary data.</text>
</comment>
<feature type="domain" description="ASPIC/UnbV" evidence="3">
    <location>
        <begin position="929"/>
        <end position="1000"/>
    </location>
</feature>
<feature type="region of interest" description="Disordered" evidence="2">
    <location>
        <begin position="17"/>
        <end position="48"/>
    </location>
</feature>
<dbReference type="PANTHER" id="PTHR16026">
    <property type="entry name" value="CARTILAGE ACIDIC PROTEIN 1"/>
    <property type="match status" value="1"/>
</dbReference>
<evidence type="ECO:0000313" key="4">
    <source>
        <dbReference type="EMBL" id="MDM4017814.1"/>
    </source>
</evidence>
<evidence type="ECO:0000313" key="5">
    <source>
        <dbReference type="Proteomes" id="UP001239462"/>
    </source>
</evidence>
<evidence type="ECO:0000256" key="2">
    <source>
        <dbReference type="SAM" id="MobiDB-lite"/>
    </source>
</evidence>
<dbReference type="InterPro" id="IPR013517">
    <property type="entry name" value="FG-GAP"/>
</dbReference>
<dbReference type="Gene3D" id="1.25.40.10">
    <property type="entry name" value="Tetratricopeptide repeat domain"/>
    <property type="match status" value="2"/>
</dbReference>
<dbReference type="PANTHER" id="PTHR16026:SF0">
    <property type="entry name" value="CARTILAGE ACIDIC PROTEIN 1"/>
    <property type="match status" value="1"/>
</dbReference>
<dbReference type="SUPFAM" id="SSF48452">
    <property type="entry name" value="TPR-like"/>
    <property type="match status" value="1"/>
</dbReference>
<keyword evidence="1" id="KW-0732">Signal</keyword>
<dbReference type="Pfam" id="PF13517">
    <property type="entry name" value="FG-GAP_3"/>
    <property type="match status" value="1"/>
</dbReference>
<dbReference type="InterPro" id="IPR011990">
    <property type="entry name" value="TPR-like_helical_dom_sf"/>
</dbReference>
<organism evidence="4 5">
    <name type="scientific">Roseiconus lacunae</name>
    <dbReference type="NCBI Taxonomy" id="2605694"/>
    <lineage>
        <taxon>Bacteria</taxon>
        <taxon>Pseudomonadati</taxon>
        <taxon>Planctomycetota</taxon>
        <taxon>Planctomycetia</taxon>
        <taxon>Pirellulales</taxon>
        <taxon>Pirellulaceae</taxon>
        <taxon>Roseiconus</taxon>
    </lineage>
</organism>
<dbReference type="InterPro" id="IPR011519">
    <property type="entry name" value="UnbV_ASPIC"/>
</dbReference>
<dbReference type="InterPro" id="IPR027039">
    <property type="entry name" value="Crtac1"/>
</dbReference>
<gene>
    <name evidence="4" type="ORF">QTN89_20365</name>
</gene>
<dbReference type="Pfam" id="PF07593">
    <property type="entry name" value="UnbV_ASPIC"/>
    <property type="match status" value="1"/>
</dbReference>
<proteinExistence type="predicted"/>
<dbReference type="Proteomes" id="UP001239462">
    <property type="component" value="Unassembled WGS sequence"/>
</dbReference>
<dbReference type="InterPro" id="IPR028994">
    <property type="entry name" value="Integrin_alpha_N"/>
</dbReference>
<reference evidence="4 5" key="1">
    <citation type="submission" date="2023-06" db="EMBL/GenBank/DDBJ databases">
        <title>Roseiconus lacunae JC819 isolated from Gulf of Mannar region, Tamil Nadu.</title>
        <authorList>
            <person name="Pk S."/>
            <person name="Ch S."/>
            <person name="Ch V.R."/>
        </authorList>
    </citation>
    <scope>NUCLEOTIDE SEQUENCE [LARGE SCALE GENOMIC DNA]</scope>
    <source>
        <strain evidence="4 5">JC819</strain>
    </source>
</reference>
<keyword evidence="5" id="KW-1185">Reference proteome</keyword>
<dbReference type="EMBL" id="JASZZN010000016">
    <property type="protein sequence ID" value="MDM4017814.1"/>
    <property type="molecule type" value="Genomic_DNA"/>
</dbReference>
<protein>
    <submittedName>
        <fullName evidence="4">FG-GAP-like repeat-containing protein</fullName>
    </submittedName>
</protein>
<evidence type="ECO:0000259" key="3">
    <source>
        <dbReference type="Pfam" id="PF07593"/>
    </source>
</evidence>